<accession>A0ABV5G397</accession>
<proteinExistence type="predicted"/>
<comment type="caution">
    <text evidence="1">The sequence shown here is derived from an EMBL/GenBank/DDBJ whole genome shotgun (WGS) entry which is preliminary data.</text>
</comment>
<dbReference type="Proteomes" id="UP001589575">
    <property type="component" value="Unassembled WGS sequence"/>
</dbReference>
<name>A0ABV5G397_9MICC</name>
<evidence type="ECO:0000313" key="2">
    <source>
        <dbReference type="Proteomes" id="UP001589575"/>
    </source>
</evidence>
<organism evidence="1 2">
    <name type="scientific">Citricoccus parietis</name>
    <dbReference type="NCBI Taxonomy" id="592307"/>
    <lineage>
        <taxon>Bacteria</taxon>
        <taxon>Bacillati</taxon>
        <taxon>Actinomycetota</taxon>
        <taxon>Actinomycetes</taxon>
        <taxon>Micrococcales</taxon>
        <taxon>Micrococcaceae</taxon>
        <taxon>Citricoccus</taxon>
    </lineage>
</organism>
<sequence length="76" mass="8100">MALVLFEVHGHHHGAGLEIGAHGRLTHALRASGDHDPLVLQSHTCSFPLTSPRGRGIGGPGIRRYLFEGWCPAGGR</sequence>
<evidence type="ECO:0000313" key="1">
    <source>
        <dbReference type="EMBL" id="MFB9073406.1"/>
    </source>
</evidence>
<gene>
    <name evidence="1" type="ORF">ACFFX0_20270</name>
</gene>
<keyword evidence="2" id="KW-1185">Reference proteome</keyword>
<dbReference type="EMBL" id="JBHMFI010000001">
    <property type="protein sequence ID" value="MFB9073406.1"/>
    <property type="molecule type" value="Genomic_DNA"/>
</dbReference>
<reference evidence="1 2" key="1">
    <citation type="submission" date="2024-09" db="EMBL/GenBank/DDBJ databases">
        <authorList>
            <person name="Sun Q."/>
            <person name="Mori K."/>
        </authorList>
    </citation>
    <scope>NUCLEOTIDE SEQUENCE [LARGE SCALE GENOMIC DNA]</scope>
    <source>
        <strain evidence="1 2">CCM 7609</strain>
    </source>
</reference>
<protein>
    <submittedName>
        <fullName evidence="1">Uncharacterized protein</fullName>
    </submittedName>
</protein>